<dbReference type="GO" id="GO:0017148">
    <property type="term" value="P:negative regulation of translation"/>
    <property type="evidence" value="ECO:0007669"/>
    <property type="project" value="UniProtKB-KW"/>
</dbReference>
<proteinExistence type="evidence at protein level"/>
<keyword id="KW-0903">Direct protein sequencing</keyword>
<dbReference type="GO" id="GO:0090729">
    <property type="term" value="F:toxin activity"/>
    <property type="evidence" value="ECO:0007669"/>
    <property type="project" value="UniProtKB-KW"/>
</dbReference>
<comment type="catalytic activity">
    <reaction evidence="1">
        <text>Endohydrolysis of the N-glycosidic bond at one specific adenosine on the 28S rRNA.</text>
        <dbReference type="EC" id="3.2.2.22"/>
    </reaction>
</comment>
<evidence type="ECO:0000256" key="6">
    <source>
        <dbReference type="ARBA" id="ARBA00022821"/>
    </source>
</evidence>
<dbReference type="InterPro" id="IPR036041">
    <property type="entry name" value="Ribosome-inact_prot_sf"/>
</dbReference>
<comment type="similarity">
    <text evidence="2">Belongs to the ribosome-inactivating protein family. Type 1 RIP subfamily.</text>
</comment>
<feature type="non-terminal residue" evidence="8">
    <location>
        <position position="32"/>
    </location>
</feature>
<keyword evidence="7" id="KW-0652">Protein synthesis inhibitor</keyword>
<dbReference type="PIR" id="S32971">
    <property type="entry name" value="S32971"/>
</dbReference>
<protein>
    <recommendedName>
        <fullName evidence="3">rRNA N-glycosylase</fullName>
        <ecNumber evidence="3">3.2.2.22</ecNumber>
    </recommendedName>
</protein>
<evidence type="ECO:0000256" key="3">
    <source>
        <dbReference type="ARBA" id="ARBA00012001"/>
    </source>
</evidence>
<keyword evidence="5" id="KW-0378">Hydrolase</keyword>
<dbReference type="GO" id="GO:0006952">
    <property type="term" value="P:defense response"/>
    <property type="evidence" value="ECO:0007669"/>
    <property type="project" value="UniProtKB-KW"/>
</dbReference>
<organism evidence="8">
    <name type="scientific">Phytolacca dodecandra</name>
    <dbReference type="NCBI Taxonomy" id="29724"/>
    <lineage>
        <taxon>Eukaryota</taxon>
        <taxon>Viridiplantae</taxon>
        <taxon>Streptophyta</taxon>
        <taxon>Embryophyta</taxon>
        <taxon>Tracheophyta</taxon>
        <taxon>Spermatophyta</taxon>
        <taxon>Magnoliopsida</taxon>
        <taxon>eudicotyledons</taxon>
        <taxon>Gunneridae</taxon>
        <taxon>Pentapetalae</taxon>
        <taxon>Caryophyllales</taxon>
        <taxon>Phytolaccaceae</taxon>
        <taxon>Phytolacca</taxon>
    </lineage>
</organism>
<dbReference type="EC" id="3.2.2.22" evidence="3"/>
<evidence type="ECO:0000313" key="8">
    <source>
        <dbReference type="PIR" id="S32971"/>
    </source>
</evidence>
<evidence type="ECO:0000256" key="5">
    <source>
        <dbReference type="ARBA" id="ARBA00022801"/>
    </source>
</evidence>
<feature type="non-terminal residue" evidence="8">
    <location>
        <position position="1"/>
    </location>
</feature>
<reference evidence="8" key="1">
    <citation type="journal article" date="1984" name="Biochim. Biophys. Acta">
        <title>Dodecandrin, a new ribosome-inhibiting protein from Phytolacca dodecandra.</title>
        <authorList>
            <person name="Ready M.P."/>
            <person name="Adams R.P."/>
            <person name="Robertus J.D."/>
        </authorList>
    </citation>
    <scope>PROTEIN SEQUENCE</scope>
</reference>
<keyword evidence="4" id="KW-0800">Toxin</keyword>
<evidence type="ECO:0000256" key="1">
    <source>
        <dbReference type="ARBA" id="ARBA00000237"/>
    </source>
</evidence>
<evidence type="ECO:0000256" key="4">
    <source>
        <dbReference type="ARBA" id="ARBA00022656"/>
    </source>
</evidence>
<name>Q7M1L4_9CARY</name>
<evidence type="ECO:0000256" key="7">
    <source>
        <dbReference type="ARBA" id="ARBA00023193"/>
    </source>
</evidence>
<sequence>VNTIIYNVGSTTISNYATFMDNLRNEAKDPSL</sequence>
<dbReference type="AlphaFoldDB" id="Q7M1L4"/>
<keyword evidence="6" id="KW-0611">Plant defense</keyword>
<accession>Q7M1L4</accession>
<dbReference type="SMR" id="Q7M1L4"/>
<evidence type="ECO:0000256" key="2">
    <source>
        <dbReference type="ARBA" id="ARBA00008544"/>
    </source>
</evidence>
<dbReference type="SUPFAM" id="SSF56371">
    <property type="entry name" value="Ribosome inactivating proteins (RIP)"/>
    <property type="match status" value="1"/>
</dbReference>
<dbReference type="GO" id="GO:0030598">
    <property type="term" value="F:rRNA N-glycosylase activity"/>
    <property type="evidence" value="ECO:0007669"/>
    <property type="project" value="UniProtKB-EC"/>
</dbReference>